<dbReference type="SUPFAM" id="SSF52540">
    <property type="entry name" value="P-loop containing nucleoside triphosphate hydrolases"/>
    <property type="match status" value="1"/>
</dbReference>
<evidence type="ECO:0000313" key="4">
    <source>
        <dbReference type="Proteomes" id="UP001232584"/>
    </source>
</evidence>
<gene>
    <name evidence="3" type="ORF">QOZ92_000609</name>
</gene>
<dbReference type="RefSeq" id="WP_307502790.1">
    <property type="nucleotide sequence ID" value="NZ_BAAACE010000029.1"/>
</dbReference>
<keyword evidence="1" id="KW-0175">Coiled coil</keyword>
<evidence type="ECO:0000256" key="1">
    <source>
        <dbReference type="SAM" id="Coils"/>
    </source>
</evidence>
<comment type="caution">
    <text evidence="3">The sequence shown here is derived from an EMBL/GenBank/DDBJ whole genome shotgun (WGS) entry which is preliminary data.</text>
</comment>
<dbReference type="InterPro" id="IPR052754">
    <property type="entry name" value="NTPase_KAP_P-loop"/>
</dbReference>
<protein>
    <submittedName>
        <fullName evidence="3">KAP-like P-loop ATPase</fullName>
    </submittedName>
</protein>
<dbReference type="Gene3D" id="3.40.50.300">
    <property type="entry name" value="P-loop containing nucleotide triphosphate hydrolases"/>
    <property type="match status" value="1"/>
</dbReference>
<evidence type="ECO:0000259" key="2">
    <source>
        <dbReference type="Pfam" id="PF07693"/>
    </source>
</evidence>
<dbReference type="Proteomes" id="UP001232584">
    <property type="component" value="Unassembled WGS sequence"/>
</dbReference>
<feature type="coiled-coil region" evidence="1">
    <location>
        <begin position="154"/>
        <end position="181"/>
    </location>
</feature>
<dbReference type="InterPro" id="IPR011646">
    <property type="entry name" value="KAP_P-loop"/>
</dbReference>
<accession>A0ABU0MX63</accession>
<dbReference type="InterPro" id="IPR027417">
    <property type="entry name" value="P-loop_NTPase"/>
</dbReference>
<dbReference type="PANTHER" id="PTHR22674:SF6">
    <property type="entry name" value="NTPASE KAP FAMILY P-LOOP DOMAIN-CONTAINING PROTEIN 1"/>
    <property type="match status" value="1"/>
</dbReference>
<dbReference type="EMBL" id="JAUSWG010000002">
    <property type="protein sequence ID" value="MDQ0555496.1"/>
    <property type="molecule type" value="Genomic_DNA"/>
</dbReference>
<dbReference type="PANTHER" id="PTHR22674">
    <property type="entry name" value="NTPASE, KAP FAMILY P-LOOP DOMAIN-CONTAINING 1"/>
    <property type="match status" value="1"/>
</dbReference>
<sequence length="634" mass="73598">MWADNASKIDMLAYKPYAELIYEISNNERMNPLTIGLFGSWGSGKSTLLGLIEDKIKSKETTEDGVIVISLNAWMFEGYDDAKTAIMGSLLKAIEENKNIGDEFKDGFKSLIKRVNWFRVAGTVAKNGIPLALSLSTGIPVLSVEGIISKVKKSFENKNDIQKLEDEMQKFKEEHLNEDVAENIIDNVRVFREEFEKQLKEAGIKNLIVMIDDLDRCNPDRILETLEAIKLFLSVQRTTFIVAIDERVVTYAVKKKYPRLTDEDKLDVSNDYIEKIIQLPIRLPELSETDIKNYMLFLICEMFLKVEVANELMEVLFGRGLIIKGGIINSNDILDALSKKGNNNISQFLNEDDKLDEFKNHLMIFENIADVVSTSLKGNPRQAKRFLNTYYIRKRMAEIQGLKPNLSTLAKLMVLEEIDRGLFNELYVWQSANNGKAEELKELYELIKEGEDLTDTKYSKWNSDKMKNWVAVEPHNLYEEDLREYFYLSRESISEVSFVKNKLSFDERKILNDICEAQDKMVRRKLIEQLRSNTEETREKIIKALLNKFRQNHDLFEDIVNIYINFDLYRDLIIKEFKNLTSDDMKKGPNINLLVGLHREDLKRIEELLGYLKSQQIFGPKQQEAFDKIKNMRK</sequence>
<proteinExistence type="predicted"/>
<reference evidence="3 4" key="1">
    <citation type="submission" date="2023-07" db="EMBL/GenBank/DDBJ databases">
        <title>Genomic Encyclopedia of Type Strains, Phase IV (KMG-IV): sequencing the most valuable type-strain genomes for metagenomic binning, comparative biology and taxonomic classification.</title>
        <authorList>
            <person name="Goeker M."/>
        </authorList>
    </citation>
    <scope>NUCLEOTIDE SEQUENCE [LARGE SCALE GENOMIC DNA]</scope>
    <source>
        <strain evidence="3 4">DSM 15049</strain>
    </source>
</reference>
<name>A0ABU0MX63_9FIRM</name>
<organism evidence="3 4">
    <name type="scientific">Paraclostridium ghonii</name>
    <dbReference type="NCBI Taxonomy" id="29358"/>
    <lineage>
        <taxon>Bacteria</taxon>
        <taxon>Bacillati</taxon>
        <taxon>Bacillota</taxon>
        <taxon>Clostridia</taxon>
        <taxon>Peptostreptococcales</taxon>
        <taxon>Peptostreptococcaceae</taxon>
        <taxon>Paraclostridium</taxon>
    </lineage>
</organism>
<evidence type="ECO:0000313" key="3">
    <source>
        <dbReference type="EMBL" id="MDQ0555496.1"/>
    </source>
</evidence>
<keyword evidence="4" id="KW-1185">Reference proteome</keyword>
<feature type="domain" description="KAP NTPase" evidence="2">
    <location>
        <begin position="14"/>
        <end position="395"/>
    </location>
</feature>
<dbReference type="Pfam" id="PF07693">
    <property type="entry name" value="KAP_NTPase"/>
    <property type="match status" value="1"/>
</dbReference>